<dbReference type="EMBL" id="AP018174">
    <property type="protein sequence ID" value="BAY18968.1"/>
    <property type="molecule type" value="Genomic_DNA"/>
</dbReference>
<dbReference type="GO" id="GO:0030089">
    <property type="term" value="C:phycobilisome"/>
    <property type="evidence" value="ECO:0007669"/>
    <property type="project" value="UniProtKB-KW"/>
</dbReference>
<feature type="transmembrane region" description="Helical" evidence="5">
    <location>
        <begin position="324"/>
        <end position="352"/>
    </location>
</feature>
<feature type="transmembrane region" description="Helical" evidence="5">
    <location>
        <begin position="401"/>
        <end position="423"/>
    </location>
</feature>
<dbReference type="Proteomes" id="UP000218287">
    <property type="component" value="Chromosome"/>
</dbReference>
<feature type="transmembrane region" description="Helical" evidence="5">
    <location>
        <begin position="176"/>
        <end position="195"/>
    </location>
</feature>
<feature type="transmembrane region" description="Helical" evidence="5">
    <location>
        <begin position="134"/>
        <end position="155"/>
    </location>
</feature>
<dbReference type="InterPro" id="IPR011989">
    <property type="entry name" value="ARM-like"/>
</dbReference>
<keyword evidence="5" id="KW-0812">Transmembrane</keyword>
<protein>
    <submittedName>
        <fullName evidence="6">Uncharacterized protein</fullName>
    </submittedName>
</protein>
<dbReference type="InterPro" id="IPR016024">
    <property type="entry name" value="ARM-type_fold"/>
</dbReference>
<evidence type="ECO:0000256" key="5">
    <source>
        <dbReference type="SAM" id="Phobius"/>
    </source>
</evidence>
<evidence type="ECO:0000256" key="1">
    <source>
        <dbReference type="ARBA" id="ARBA00009299"/>
    </source>
</evidence>
<keyword evidence="3" id="KW-0605">Phycobilisome</keyword>
<feature type="transmembrane region" description="Helical" evidence="5">
    <location>
        <begin position="108"/>
        <end position="128"/>
    </location>
</feature>
<evidence type="ECO:0000256" key="4">
    <source>
        <dbReference type="ARBA" id="ARBA00023239"/>
    </source>
</evidence>
<keyword evidence="5" id="KW-1133">Transmembrane helix</keyword>
<proteinExistence type="inferred from homology"/>
<feature type="transmembrane region" description="Helical" evidence="5">
    <location>
        <begin position="207"/>
        <end position="225"/>
    </location>
</feature>
<feature type="transmembrane region" description="Helical" evidence="5">
    <location>
        <begin position="46"/>
        <end position="63"/>
    </location>
</feature>
<dbReference type="AlphaFoldDB" id="A0A1Z4GNP3"/>
<keyword evidence="5" id="KW-0472">Membrane</keyword>
<evidence type="ECO:0000256" key="3">
    <source>
        <dbReference type="ARBA" id="ARBA00022738"/>
    </source>
</evidence>
<keyword evidence="2" id="KW-0042">Antenna complex</keyword>
<comment type="similarity">
    <text evidence="1">Belongs to the CpcE/RpcE/PecE family.</text>
</comment>
<gene>
    <name evidence="6" type="ORF">NIES21_48270</name>
</gene>
<dbReference type="SUPFAM" id="SSF48371">
    <property type="entry name" value="ARM repeat"/>
    <property type="match status" value="1"/>
</dbReference>
<accession>A0A1Z4GNP3</accession>
<feature type="transmembrane region" description="Helical" evidence="5">
    <location>
        <begin position="259"/>
        <end position="282"/>
    </location>
</feature>
<evidence type="ECO:0000313" key="6">
    <source>
        <dbReference type="EMBL" id="BAY18968.1"/>
    </source>
</evidence>
<keyword evidence="4" id="KW-0456">Lyase</keyword>
<reference evidence="6 7" key="1">
    <citation type="submission" date="2017-06" db="EMBL/GenBank/DDBJ databases">
        <title>Genome sequencing of cyanobaciteial culture collection at National Institute for Environmental Studies (NIES).</title>
        <authorList>
            <person name="Hirose Y."/>
            <person name="Shimura Y."/>
            <person name="Fujisawa T."/>
            <person name="Nakamura Y."/>
            <person name="Kawachi M."/>
        </authorList>
    </citation>
    <scope>NUCLEOTIDE SEQUENCE [LARGE SCALE GENOMIC DNA]</scope>
    <source>
        <strain evidence="6 7">NIES-21</strain>
    </source>
</reference>
<dbReference type="GO" id="GO:0016829">
    <property type="term" value="F:lyase activity"/>
    <property type="evidence" value="ECO:0007669"/>
    <property type="project" value="UniProtKB-KW"/>
</dbReference>
<evidence type="ECO:0000313" key="7">
    <source>
        <dbReference type="Proteomes" id="UP000218287"/>
    </source>
</evidence>
<name>A0A1Z4GNP3_9CYAN</name>
<sequence>MLELLQGDIRKLNCMELKNYSLVVNKGVLSRLLQWVNLRPEEGERTWIMFAFYTTVSIGLRWAEDSTVALFLDEYGAGPLPWMYIASAATGAGLVFVYSWLQKIFPLRWVVVAIAPCMVVPLIFLVLLREGLHLSYLAVILVFILRLWVDGLYVVNDLNTSIVANQIFNIREIKRTYPLVSSGLLVADVISGFSLPWILQFVKLEKVILIACLLIVLGSAILAYLSNQYRAAFPDAPQRQVPHEQASRYRRIQAPLRRYTWQLFAFVGLLQVIGLLVDFQYLRELKSNLGDRDLASFLGIFGGIVGLCELGTQWFVSSRLIERIGVFFTAALLPISVGFVVPTAIALLNLFPALHSYGIFWGLVSLKFCDELLRYTFVVSSGPVLYQPIPERLRSHMQALSGGTAEAIATGGSGLLILATLFVCNRVVPTVLQEWVFVGETVLAAATCLRVVWVLRSRYVDLLVLSAERGELSASNVGLRVFKQGVVKALGEKGSTTDKHSCIELLAQIDPQGAAEVLAPLLLKLPPELQRQSLEVMFMGGANPAYISDVRLLIEQLPEKIDPEVLALALRYVWLAEENPNLSQLEEYLHARHHSLIRATAAALILRQGTPIQKVAATKTLQRMLTHQQERERINGVKALRETVYLQALRIHIPNLLQDESLRVRCAVLEMIAATRLEDYYSALIAALYYKSTRSTAMRALAKLENEALDMLLRLATNTYKPEIVRMYAWRTIAHIPTLEAIEALWLHLEKSWGATRYQILRSLLKVQKQPETSNRVDRFHQTRVESLIEQELKFLGEIYSAYIDLQKPPTLDNYSTSQRAAVVCELLQRSLLELEIDGRERLLLLLKLLYSPEKMQAAAFNLRSPSGTNIARGLEILEHTVTLPVKSLLLNILDKRSHQEKLHYLVEAELVEYEPMPVSERLQKMLSLDNFLSDWCLACCFHLAQISRIRLTSKEILLALRHPTGFVREAAIAYLNAVSHRVLLELLPKLQQDTHPLVATQVKELMKKYSNRRPSASHKDATVTRN</sequence>
<organism evidence="6 7">
    <name type="scientific">Anabaenopsis circularis NIES-21</name>
    <dbReference type="NCBI Taxonomy" id="1085406"/>
    <lineage>
        <taxon>Bacteria</taxon>
        <taxon>Bacillati</taxon>
        <taxon>Cyanobacteriota</taxon>
        <taxon>Cyanophyceae</taxon>
        <taxon>Nostocales</taxon>
        <taxon>Nodulariaceae</taxon>
        <taxon>Anabaenopsis</taxon>
    </lineage>
</organism>
<keyword evidence="7" id="KW-1185">Reference proteome</keyword>
<feature type="transmembrane region" description="Helical" evidence="5">
    <location>
        <begin position="435"/>
        <end position="455"/>
    </location>
</feature>
<evidence type="ECO:0000256" key="2">
    <source>
        <dbReference type="ARBA" id="ARBA00022549"/>
    </source>
</evidence>
<feature type="transmembrane region" description="Helical" evidence="5">
    <location>
        <begin position="294"/>
        <end position="312"/>
    </location>
</feature>
<feature type="transmembrane region" description="Helical" evidence="5">
    <location>
        <begin position="83"/>
        <end position="101"/>
    </location>
</feature>
<dbReference type="Gene3D" id="1.25.10.10">
    <property type="entry name" value="Leucine-rich Repeat Variant"/>
    <property type="match status" value="1"/>
</dbReference>